<evidence type="ECO:0000256" key="2">
    <source>
        <dbReference type="ARBA" id="ARBA00022723"/>
    </source>
</evidence>
<dbReference type="Pfam" id="PF02746">
    <property type="entry name" value="MR_MLE_N"/>
    <property type="match status" value="1"/>
</dbReference>
<dbReference type="SFLD" id="SFLDS00001">
    <property type="entry name" value="Enolase"/>
    <property type="match status" value="1"/>
</dbReference>
<reference evidence="4" key="1">
    <citation type="journal article" date="2014" name="Int. J. Syst. Evol. Microbiol.">
        <title>Complete genome sequence of Corynebacterium casei LMG S-19264T (=DSM 44701T), isolated from a smear-ripened cheese.</title>
        <authorList>
            <consortium name="US DOE Joint Genome Institute (JGI-PGF)"/>
            <person name="Walter F."/>
            <person name="Albersmeier A."/>
            <person name="Kalinowski J."/>
            <person name="Ruckert C."/>
        </authorList>
    </citation>
    <scope>NUCLEOTIDE SEQUENCE</scope>
    <source>
        <strain evidence="4">CCM 7684</strain>
    </source>
</reference>
<organism evidence="4 5">
    <name type="scientific">Agaricicola taiwanensis</name>
    <dbReference type="NCBI Taxonomy" id="591372"/>
    <lineage>
        <taxon>Bacteria</taxon>
        <taxon>Pseudomonadati</taxon>
        <taxon>Pseudomonadota</taxon>
        <taxon>Alphaproteobacteria</taxon>
        <taxon>Rhodobacterales</taxon>
        <taxon>Paracoccaceae</taxon>
        <taxon>Agaricicola</taxon>
    </lineage>
</organism>
<evidence type="ECO:0000256" key="1">
    <source>
        <dbReference type="ARBA" id="ARBA00008031"/>
    </source>
</evidence>
<dbReference type="GO" id="GO:0003824">
    <property type="term" value="F:catalytic activity"/>
    <property type="evidence" value="ECO:0007669"/>
    <property type="project" value="UniProtKB-ARBA"/>
</dbReference>
<dbReference type="EMBL" id="BMCP01000001">
    <property type="protein sequence ID" value="GGE37941.1"/>
    <property type="molecule type" value="Genomic_DNA"/>
</dbReference>
<dbReference type="AlphaFoldDB" id="A0A8J2YGB5"/>
<dbReference type="SUPFAM" id="SSF54826">
    <property type="entry name" value="Enolase N-terminal domain-like"/>
    <property type="match status" value="1"/>
</dbReference>
<comment type="similarity">
    <text evidence="1">Belongs to the mandelate racemase/muconate lactonizing enzyme family.</text>
</comment>
<accession>A0A8J2YGB5</accession>
<dbReference type="SMART" id="SM00922">
    <property type="entry name" value="MR_MLE"/>
    <property type="match status" value="1"/>
</dbReference>
<dbReference type="InterPro" id="IPR036849">
    <property type="entry name" value="Enolase-like_C_sf"/>
</dbReference>
<dbReference type="InterPro" id="IPR029065">
    <property type="entry name" value="Enolase_C-like"/>
</dbReference>
<dbReference type="InterPro" id="IPR029017">
    <property type="entry name" value="Enolase-like_N"/>
</dbReference>
<dbReference type="Pfam" id="PF13378">
    <property type="entry name" value="MR_MLE_C"/>
    <property type="match status" value="1"/>
</dbReference>
<keyword evidence="2" id="KW-0479">Metal-binding</keyword>
<feature type="domain" description="Mandelate racemase/muconate lactonizing enzyme C-terminal" evidence="3">
    <location>
        <begin position="150"/>
        <end position="246"/>
    </location>
</feature>
<dbReference type="InterPro" id="IPR013341">
    <property type="entry name" value="Mandelate_racemase_N_dom"/>
</dbReference>
<dbReference type="Gene3D" id="3.20.20.120">
    <property type="entry name" value="Enolase-like C-terminal domain"/>
    <property type="match status" value="1"/>
</dbReference>
<dbReference type="Proteomes" id="UP000602745">
    <property type="component" value="Unassembled WGS sequence"/>
</dbReference>
<reference evidence="4" key="2">
    <citation type="submission" date="2020-09" db="EMBL/GenBank/DDBJ databases">
        <authorList>
            <person name="Sun Q."/>
            <person name="Sedlacek I."/>
        </authorList>
    </citation>
    <scope>NUCLEOTIDE SEQUENCE</scope>
    <source>
        <strain evidence="4">CCM 7684</strain>
    </source>
</reference>
<proteinExistence type="inferred from homology"/>
<dbReference type="SUPFAM" id="SSF51604">
    <property type="entry name" value="Enolase C-terminal domain-like"/>
    <property type="match status" value="1"/>
</dbReference>
<dbReference type="Gene3D" id="3.30.390.10">
    <property type="entry name" value="Enolase-like, N-terminal domain"/>
    <property type="match status" value="1"/>
</dbReference>
<dbReference type="InterPro" id="IPR013342">
    <property type="entry name" value="Mandelate_racemase_C"/>
</dbReference>
<protein>
    <submittedName>
        <fullName evidence="4">Muconate cycloisomerase I</fullName>
    </submittedName>
</protein>
<dbReference type="PANTHER" id="PTHR48080">
    <property type="entry name" value="D-GALACTONATE DEHYDRATASE-RELATED"/>
    <property type="match status" value="1"/>
</dbReference>
<comment type="caution">
    <text evidence="4">The sequence shown here is derived from an EMBL/GenBank/DDBJ whole genome shotgun (WGS) entry which is preliminary data.</text>
</comment>
<evidence type="ECO:0000259" key="3">
    <source>
        <dbReference type="SMART" id="SM00922"/>
    </source>
</evidence>
<evidence type="ECO:0000313" key="5">
    <source>
        <dbReference type="Proteomes" id="UP000602745"/>
    </source>
</evidence>
<gene>
    <name evidence="4" type="primary">catB</name>
    <name evidence="4" type="ORF">GCM10007276_14210</name>
</gene>
<dbReference type="PANTHER" id="PTHR48080:SF3">
    <property type="entry name" value="ENOLASE SUPERFAMILY MEMBER DDB_G0284701"/>
    <property type="match status" value="1"/>
</dbReference>
<dbReference type="InterPro" id="IPR034593">
    <property type="entry name" value="DgoD-like"/>
</dbReference>
<sequence>MIERIEIFVTDLPTRVRRIFSSGNYDTGAPGQLLGKPVLVKIHADGIVGMAQIRAISPGHFVPDTTMSVVAAIRDIFGPIMLGQSAFNIGHLSELFDSRLAANPAARAVIDIALHDWVGKALGVPVHTLLGGCCQPVLPLEWSVSLADEPAVMVAEARRAVDEFGIRVLCIKAADRRGWRQDVTNFEAVRTAVGPDVEIGVDPNAGWSVYDSAAAILALGELDVAYIEQPVARRNLEAMAELRRVAAGIPIMADEALMSVEDAYAIARAGAADVFCIKPYKMGGISVARKVAAIAEASDIRLNCGGLAIQSQLEAAAGAHFGASIPLKRTMGGAEFLFGLNTTAPDPLVAETDFVVKNGQVTVPTGPGLGVAIDEERLRHHTLHSEIVQT</sequence>
<dbReference type="SFLD" id="SFLDG00180">
    <property type="entry name" value="muconate_cycloisomerase"/>
    <property type="match status" value="1"/>
</dbReference>
<keyword evidence="5" id="KW-1185">Reference proteome</keyword>
<dbReference type="RefSeq" id="WP_188408963.1">
    <property type="nucleotide sequence ID" value="NZ_BMCP01000001.1"/>
</dbReference>
<dbReference type="GO" id="GO:0046872">
    <property type="term" value="F:metal ion binding"/>
    <property type="evidence" value="ECO:0007669"/>
    <property type="project" value="UniProtKB-KW"/>
</dbReference>
<name>A0A8J2YGB5_9RHOB</name>
<evidence type="ECO:0000313" key="4">
    <source>
        <dbReference type="EMBL" id="GGE37941.1"/>
    </source>
</evidence>